<evidence type="ECO:0000256" key="1">
    <source>
        <dbReference type="SAM" id="MobiDB-lite"/>
    </source>
</evidence>
<protein>
    <submittedName>
        <fullName evidence="2">NYN domain-containing protein</fullName>
    </submittedName>
</protein>
<evidence type="ECO:0000313" key="3">
    <source>
        <dbReference type="Proteomes" id="UP001596337"/>
    </source>
</evidence>
<sequence length="449" mass="48350">MPADADHHGQDGAHGVPADWGALPEPVRGRLVELAAASLGELSEADVPKRLRPVVRFAPAKRSRVAAAPLLASLRESRRFRAAVVAWARANRPAALDVAAEDPVTAAAAAVLLDDENSSALLTTVAERGEQASLRAERDAALARIERLEAELAEVRDELKAEREATQRARAERSDELERLRERLRERGVELRRLRDAEHEARQRFEGEGSKIAAERDELAEQLAKQRRRAEAERARAESAEADAQRARQSAREAREADEVRLALLLDTLDGAVGGLRAELNVGATAADHGRRPADTVASADNATALRPGGAVSDTAGLQRLLTLAGAHLIIDGYNVTKTGYPELVLAEQRQRLVRQLGALAARTSVEITVVFDGAGVVAVPSANVRGVRVLFSADGVPADDVITDMVTREPKGRPLIVATADREIITAVTKRSAFVLPPRVLLDELGRV</sequence>
<feature type="compositionally biased region" description="Basic and acidic residues" evidence="1">
    <location>
        <begin position="229"/>
        <end position="253"/>
    </location>
</feature>
<evidence type="ECO:0000313" key="2">
    <source>
        <dbReference type="EMBL" id="MFC6869678.1"/>
    </source>
</evidence>
<keyword evidence="3" id="KW-1185">Reference proteome</keyword>
<gene>
    <name evidence="2" type="ORF">ACFQGD_21285</name>
</gene>
<feature type="region of interest" description="Disordered" evidence="1">
    <location>
        <begin position="200"/>
        <end position="253"/>
    </location>
</feature>
<comment type="caution">
    <text evidence="2">The sequence shown here is derived from an EMBL/GenBank/DDBJ whole genome shotgun (WGS) entry which is preliminary data.</text>
</comment>
<organism evidence="2 3">
    <name type="scientific">Haloechinothrix salitolerans</name>
    <dbReference type="NCBI Taxonomy" id="926830"/>
    <lineage>
        <taxon>Bacteria</taxon>
        <taxon>Bacillati</taxon>
        <taxon>Actinomycetota</taxon>
        <taxon>Actinomycetes</taxon>
        <taxon>Pseudonocardiales</taxon>
        <taxon>Pseudonocardiaceae</taxon>
        <taxon>Haloechinothrix</taxon>
    </lineage>
</organism>
<reference evidence="3" key="1">
    <citation type="journal article" date="2019" name="Int. J. Syst. Evol. Microbiol.">
        <title>The Global Catalogue of Microorganisms (GCM) 10K type strain sequencing project: providing services to taxonomists for standard genome sequencing and annotation.</title>
        <authorList>
            <consortium name="The Broad Institute Genomics Platform"/>
            <consortium name="The Broad Institute Genome Sequencing Center for Infectious Disease"/>
            <person name="Wu L."/>
            <person name="Ma J."/>
        </authorList>
    </citation>
    <scope>NUCLEOTIDE SEQUENCE [LARGE SCALE GENOMIC DNA]</scope>
    <source>
        <strain evidence="3">KCTC 32255</strain>
    </source>
</reference>
<feature type="compositionally biased region" description="Basic and acidic residues" evidence="1">
    <location>
        <begin position="1"/>
        <end position="11"/>
    </location>
</feature>
<dbReference type="PANTHER" id="PTHR34547">
    <property type="entry name" value="YACP-LIKE NYN DOMAIN PROTEIN"/>
    <property type="match status" value="1"/>
</dbReference>
<dbReference type="PANTHER" id="PTHR34547:SF1">
    <property type="entry name" value="YACP-LIKE NYN DOMAIN PROTEIN"/>
    <property type="match status" value="1"/>
</dbReference>
<dbReference type="RefSeq" id="WP_345397562.1">
    <property type="nucleotide sequence ID" value="NZ_BAABLA010000027.1"/>
</dbReference>
<dbReference type="Pfam" id="PF05991">
    <property type="entry name" value="NYN_YacP"/>
    <property type="match status" value="1"/>
</dbReference>
<proteinExistence type="predicted"/>
<feature type="region of interest" description="Disordered" evidence="1">
    <location>
        <begin position="1"/>
        <end position="20"/>
    </location>
</feature>
<dbReference type="Proteomes" id="UP001596337">
    <property type="component" value="Unassembled WGS sequence"/>
</dbReference>
<feature type="compositionally biased region" description="Basic and acidic residues" evidence="1">
    <location>
        <begin position="200"/>
        <end position="219"/>
    </location>
</feature>
<dbReference type="InterPro" id="IPR010298">
    <property type="entry name" value="YacP-like"/>
</dbReference>
<name>A0ABW2C3W3_9PSEU</name>
<dbReference type="EMBL" id="JBHSXX010000001">
    <property type="protein sequence ID" value="MFC6869678.1"/>
    <property type="molecule type" value="Genomic_DNA"/>
</dbReference>
<accession>A0ABW2C3W3</accession>